<dbReference type="Proteomes" id="UP000059680">
    <property type="component" value="Chromosome 2"/>
</dbReference>
<evidence type="ECO:0000313" key="2">
    <source>
        <dbReference type="EMBL" id="BAS77693.1"/>
    </source>
</evidence>
<feature type="compositionally biased region" description="Basic and acidic residues" evidence="1">
    <location>
        <begin position="105"/>
        <end position="117"/>
    </location>
</feature>
<feature type="region of interest" description="Disordered" evidence="1">
    <location>
        <begin position="67"/>
        <end position="189"/>
    </location>
</feature>
<feature type="compositionally biased region" description="Basic residues" evidence="1">
    <location>
        <begin position="93"/>
        <end position="104"/>
    </location>
</feature>
<reference evidence="3" key="1">
    <citation type="journal article" date="2005" name="Nature">
        <title>The map-based sequence of the rice genome.</title>
        <authorList>
            <consortium name="International rice genome sequencing project (IRGSP)"/>
            <person name="Matsumoto T."/>
            <person name="Wu J."/>
            <person name="Kanamori H."/>
            <person name="Katayose Y."/>
            <person name="Fujisawa M."/>
            <person name="Namiki N."/>
            <person name="Mizuno H."/>
            <person name="Yamamoto K."/>
            <person name="Antonio B.A."/>
            <person name="Baba T."/>
            <person name="Sakata K."/>
            <person name="Nagamura Y."/>
            <person name="Aoki H."/>
            <person name="Arikawa K."/>
            <person name="Arita K."/>
            <person name="Bito T."/>
            <person name="Chiden Y."/>
            <person name="Fujitsuka N."/>
            <person name="Fukunaka R."/>
            <person name="Hamada M."/>
            <person name="Harada C."/>
            <person name="Hayashi A."/>
            <person name="Hijishita S."/>
            <person name="Honda M."/>
            <person name="Hosokawa S."/>
            <person name="Ichikawa Y."/>
            <person name="Idonuma A."/>
            <person name="Iijima M."/>
            <person name="Ikeda M."/>
            <person name="Ikeno M."/>
            <person name="Ito K."/>
            <person name="Ito S."/>
            <person name="Ito T."/>
            <person name="Ito Y."/>
            <person name="Ito Y."/>
            <person name="Iwabuchi A."/>
            <person name="Kamiya K."/>
            <person name="Karasawa W."/>
            <person name="Kurita K."/>
            <person name="Katagiri S."/>
            <person name="Kikuta A."/>
            <person name="Kobayashi H."/>
            <person name="Kobayashi N."/>
            <person name="Machita K."/>
            <person name="Maehara T."/>
            <person name="Masukawa M."/>
            <person name="Mizubayashi T."/>
            <person name="Mukai Y."/>
            <person name="Nagasaki H."/>
            <person name="Nagata Y."/>
            <person name="Naito S."/>
            <person name="Nakashima M."/>
            <person name="Nakama Y."/>
            <person name="Nakamichi Y."/>
            <person name="Nakamura M."/>
            <person name="Meguro A."/>
            <person name="Negishi M."/>
            <person name="Ohta I."/>
            <person name="Ohta T."/>
            <person name="Okamoto M."/>
            <person name="Ono N."/>
            <person name="Saji S."/>
            <person name="Sakaguchi M."/>
            <person name="Sakai K."/>
            <person name="Shibata M."/>
            <person name="Shimokawa T."/>
            <person name="Song J."/>
            <person name="Takazaki Y."/>
            <person name="Terasawa K."/>
            <person name="Tsugane M."/>
            <person name="Tsuji K."/>
            <person name="Ueda S."/>
            <person name="Waki K."/>
            <person name="Yamagata H."/>
            <person name="Yamamoto M."/>
            <person name="Yamamoto S."/>
            <person name="Yamane H."/>
            <person name="Yoshiki S."/>
            <person name="Yoshihara R."/>
            <person name="Yukawa K."/>
            <person name="Zhong H."/>
            <person name="Yano M."/>
            <person name="Yuan Q."/>
            <person name="Ouyang S."/>
            <person name="Liu J."/>
            <person name="Jones K.M."/>
            <person name="Gansberger K."/>
            <person name="Moffat K."/>
            <person name="Hill J."/>
            <person name="Bera J."/>
            <person name="Fadrosh D."/>
            <person name="Jin S."/>
            <person name="Johri S."/>
            <person name="Kim M."/>
            <person name="Overton L."/>
            <person name="Reardon M."/>
            <person name="Tsitrin T."/>
            <person name="Vuong H."/>
            <person name="Weaver B."/>
            <person name="Ciecko A."/>
            <person name="Tallon L."/>
            <person name="Jackson J."/>
            <person name="Pai G."/>
            <person name="Aken S.V."/>
            <person name="Utterback T."/>
            <person name="Reidmuller S."/>
            <person name="Feldblyum T."/>
            <person name="Hsiao J."/>
            <person name="Zismann V."/>
            <person name="Iobst S."/>
            <person name="de Vazeille A.R."/>
            <person name="Buell C.R."/>
            <person name="Ying K."/>
            <person name="Li Y."/>
            <person name="Lu T."/>
            <person name="Huang Y."/>
            <person name="Zhao Q."/>
            <person name="Feng Q."/>
            <person name="Zhang L."/>
            <person name="Zhu J."/>
            <person name="Weng Q."/>
            <person name="Mu J."/>
            <person name="Lu Y."/>
            <person name="Fan D."/>
            <person name="Liu Y."/>
            <person name="Guan J."/>
            <person name="Zhang Y."/>
            <person name="Yu S."/>
            <person name="Liu X."/>
            <person name="Zhang Y."/>
            <person name="Hong G."/>
            <person name="Han B."/>
            <person name="Choisne N."/>
            <person name="Demange N."/>
            <person name="Orjeda G."/>
            <person name="Samain S."/>
            <person name="Cattolico L."/>
            <person name="Pelletier E."/>
            <person name="Couloux A."/>
            <person name="Segurens B."/>
            <person name="Wincker P."/>
            <person name="D'Hont A."/>
            <person name="Scarpelli C."/>
            <person name="Weissenbach J."/>
            <person name="Salanoubat M."/>
            <person name="Quetier F."/>
            <person name="Yu Y."/>
            <person name="Kim H.R."/>
            <person name="Rambo T."/>
            <person name="Currie J."/>
            <person name="Collura K."/>
            <person name="Luo M."/>
            <person name="Yang T."/>
            <person name="Ammiraju J.S.S."/>
            <person name="Engler F."/>
            <person name="Soderlund C."/>
            <person name="Wing R.A."/>
            <person name="Palmer L.E."/>
            <person name="de la Bastide M."/>
            <person name="Spiegel L."/>
            <person name="Nascimento L."/>
            <person name="Zutavern T."/>
            <person name="O'Shaughnessy A."/>
            <person name="Dike S."/>
            <person name="Dedhia N."/>
            <person name="Preston R."/>
            <person name="Balija V."/>
            <person name="McCombie W.R."/>
            <person name="Chow T."/>
            <person name="Chen H."/>
            <person name="Chung M."/>
            <person name="Chen C."/>
            <person name="Shaw J."/>
            <person name="Wu H."/>
            <person name="Hsiao K."/>
            <person name="Chao Y."/>
            <person name="Chu M."/>
            <person name="Cheng C."/>
            <person name="Hour A."/>
            <person name="Lee P."/>
            <person name="Lin S."/>
            <person name="Lin Y."/>
            <person name="Liou J."/>
            <person name="Liu S."/>
            <person name="Hsing Y."/>
            <person name="Raghuvanshi S."/>
            <person name="Mohanty A."/>
            <person name="Bharti A.K."/>
            <person name="Gaur A."/>
            <person name="Gupta V."/>
            <person name="Kumar D."/>
            <person name="Ravi V."/>
            <person name="Vij S."/>
            <person name="Kapur A."/>
            <person name="Khurana P."/>
            <person name="Khurana P."/>
            <person name="Khurana J.P."/>
            <person name="Tyagi A.K."/>
            <person name="Gaikwad K."/>
            <person name="Singh A."/>
            <person name="Dalal V."/>
            <person name="Srivastava S."/>
            <person name="Dixit A."/>
            <person name="Pal A.K."/>
            <person name="Ghazi I.A."/>
            <person name="Yadav M."/>
            <person name="Pandit A."/>
            <person name="Bhargava A."/>
            <person name="Sureshbabu K."/>
            <person name="Batra K."/>
            <person name="Sharma T.R."/>
            <person name="Mohapatra T."/>
            <person name="Singh N.K."/>
            <person name="Messing J."/>
            <person name="Nelson A.B."/>
            <person name="Fuks G."/>
            <person name="Kavchok S."/>
            <person name="Keizer G."/>
            <person name="Linton E."/>
            <person name="Llaca V."/>
            <person name="Song R."/>
            <person name="Tanyolac B."/>
            <person name="Young S."/>
            <person name="Ho-Il K."/>
            <person name="Hahn J.H."/>
            <person name="Sangsakoo G."/>
            <person name="Vanavichit A."/>
            <person name="de Mattos Luiz.A.T."/>
            <person name="Zimmer P.D."/>
            <person name="Malone G."/>
            <person name="Dellagostin O."/>
            <person name="de Oliveira A.C."/>
            <person name="Bevan M."/>
            <person name="Bancroft I."/>
            <person name="Minx P."/>
            <person name="Cordum H."/>
            <person name="Wilson R."/>
            <person name="Cheng Z."/>
            <person name="Jin W."/>
            <person name="Jiang J."/>
            <person name="Leong S.A."/>
            <person name="Iwama H."/>
            <person name="Gojobori T."/>
            <person name="Itoh T."/>
            <person name="Niimura Y."/>
            <person name="Fujii Y."/>
            <person name="Habara T."/>
            <person name="Sakai H."/>
            <person name="Sato Y."/>
            <person name="Wilson G."/>
            <person name="Kumar K."/>
            <person name="McCouch S."/>
            <person name="Juretic N."/>
            <person name="Hoen D."/>
            <person name="Wright S."/>
            <person name="Bruskiewich R."/>
            <person name="Bureau T."/>
            <person name="Miyao A."/>
            <person name="Hirochika H."/>
            <person name="Nishikawa T."/>
            <person name="Kadowaki K."/>
            <person name="Sugiura M."/>
            <person name="Burr B."/>
            <person name="Sasaki T."/>
        </authorList>
    </citation>
    <scope>NUCLEOTIDE SEQUENCE [LARGE SCALE GENOMIC DNA]</scope>
    <source>
        <strain evidence="3">cv. Nipponbare</strain>
    </source>
</reference>
<dbReference type="Gramene" id="Os02t0219950-00">
    <property type="protein sequence ID" value="Os02t0219950-00"/>
    <property type="gene ID" value="Os02g0219950"/>
</dbReference>
<evidence type="ECO:0000313" key="3">
    <source>
        <dbReference type="Proteomes" id="UP000059680"/>
    </source>
</evidence>
<reference evidence="2 3" key="2">
    <citation type="journal article" date="2013" name="Plant Cell Physiol.">
        <title>Rice Annotation Project Database (RAP-DB): an integrative and interactive database for rice genomics.</title>
        <authorList>
            <person name="Sakai H."/>
            <person name="Lee S.S."/>
            <person name="Tanaka T."/>
            <person name="Numa H."/>
            <person name="Kim J."/>
            <person name="Kawahara Y."/>
            <person name="Wakimoto H."/>
            <person name="Yang C.C."/>
            <person name="Iwamoto M."/>
            <person name="Abe T."/>
            <person name="Yamada Y."/>
            <person name="Muto A."/>
            <person name="Inokuchi H."/>
            <person name="Ikemura T."/>
            <person name="Matsumoto T."/>
            <person name="Sasaki T."/>
            <person name="Itoh T."/>
        </authorList>
    </citation>
    <scope>NUCLEOTIDE SEQUENCE [LARGE SCALE GENOMIC DNA]</scope>
    <source>
        <strain evidence="3">cv. Nipponbare</strain>
    </source>
</reference>
<dbReference type="InParanoid" id="A0A0P0VGN3"/>
<proteinExistence type="predicted"/>
<accession>A0A0P0VGN3</accession>
<feature type="region of interest" description="Disordered" evidence="1">
    <location>
        <begin position="1"/>
        <end position="25"/>
    </location>
</feature>
<feature type="compositionally biased region" description="Basic residues" evidence="1">
    <location>
        <begin position="118"/>
        <end position="127"/>
    </location>
</feature>
<dbReference type="EMBL" id="AP014958">
    <property type="protein sequence ID" value="BAS77693.1"/>
    <property type="molecule type" value="Genomic_DNA"/>
</dbReference>
<reference evidence="2 3" key="3">
    <citation type="journal article" date="2013" name="Rice">
        <title>Improvement of the Oryza sativa Nipponbare reference genome using next generation sequence and optical map data.</title>
        <authorList>
            <person name="Kawahara Y."/>
            <person name="de la Bastide M."/>
            <person name="Hamilton J.P."/>
            <person name="Kanamori H."/>
            <person name="McCombie W.R."/>
            <person name="Ouyang S."/>
            <person name="Schwartz D.C."/>
            <person name="Tanaka T."/>
            <person name="Wu J."/>
            <person name="Zhou S."/>
            <person name="Childs K.L."/>
            <person name="Davidson R.M."/>
            <person name="Lin H."/>
            <person name="Quesada-Ocampo L."/>
            <person name="Vaillancourt B."/>
            <person name="Sakai H."/>
            <person name="Lee S.S."/>
            <person name="Kim J."/>
            <person name="Numa H."/>
            <person name="Itoh T."/>
            <person name="Buell C.R."/>
            <person name="Matsumoto T."/>
        </authorList>
    </citation>
    <scope>NUCLEOTIDE SEQUENCE [LARGE SCALE GENOMIC DNA]</scope>
    <source>
        <strain evidence="3">cv. Nipponbare</strain>
    </source>
</reference>
<feature type="compositionally biased region" description="Basic and acidic residues" evidence="1">
    <location>
        <begin position="167"/>
        <end position="179"/>
    </location>
</feature>
<feature type="compositionally biased region" description="Basic and acidic residues" evidence="1">
    <location>
        <begin position="141"/>
        <end position="157"/>
    </location>
</feature>
<sequence>MPERLAADAGVGERAGDGDAEVVRPHARRQAVFQRRAEDVGPQLLTAGVHVRRRACAARGHVDAAAARRQRTHVDHDAAGGERLPAGRVALPARRHGERRRRRRREPDELRDLGRRGRVEHRLRRGRHDAAEVRRRPRRRVAVDAELRGDTVREEIAGKPTGDDDGQAARHDHERDRTPCSHLSEMQSD</sequence>
<organism evidence="2 3">
    <name type="scientific">Oryza sativa subsp. japonica</name>
    <name type="common">Rice</name>
    <dbReference type="NCBI Taxonomy" id="39947"/>
    <lineage>
        <taxon>Eukaryota</taxon>
        <taxon>Viridiplantae</taxon>
        <taxon>Streptophyta</taxon>
        <taxon>Embryophyta</taxon>
        <taxon>Tracheophyta</taxon>
        <taxon>Spermatophyta</taxon>
        <taxon>Magnoliopsida</taxon>
        <taxon>Liliopsida</taxon>
        <taxon>Poales</taxon>
        <taxon>Poaceae</taxon>
        <taxon>BOP clade</taxon>
        <taxon>Oryzoideae</taxon>
        <taxon>Oryzeae</taxon>
        <taxon>Oryzinae</taxon>
        <taxon>Oryza</taxon>
        <taxon>Oryza sativa</taxon>
    </lineage>
</organism>
<protein>
    <submittedName>
        <fullName evidence="2">Os02g0219950 protein</fullName>
    </submittedName>
</protein>
<dbReference type="PaxDb" id="39947-A0A0P0VGN3"/>
<feature type="compositionally biased region" description="Basic and acidic residues" evidence="1">
    <location>
        <begin position="14"/>
        <end position="24"/>
    </location>
</feature>
<dbReference type="AlphaFoldDB" id="A0A0P0VGN3"/>
<name>A0A0P0VGN3_ORYSJ</name>
<keyword evidence="3" id="KW-1185">Reference proteome</keyword>
<gene>
    <name evidence="2" type="ordered locus">Os02g0219950</name>
    <name evidence="2" type="ORF">OSNPB_020219950</name>
</gene>
<evidence type="ECO:0000256" key="1">
    <source>
        <dbReference type="SAM" id="MobiDB-lite"/>
    </source>
</evidence>
<dbReference type="eggNOG" id="ENOG502R5Z5">
    <property type="taxonomic scope" value="Eukaryota"/>
</dbReference>